<dbReference type="EMBL" id="JACEIK010003745">
    <property type="protein sequence ID" value="MCD9642937.1"/>
    <property type="molecule type" value="Genomic_DNA"/>
</dbReference>
<evidence type="ECO:0000313" key="2">
    <source>
        <dbReference type="EMBL" id="MCD9642937.1"/>
    </source>
</evidence>
<evidence type="ECO:0000313" key="3">
    <source>
        <dbReference type="Proteomes" id="UP000823775"/>
    </source>
</evidence>
<gene>
    <name evidence="2" type="ORF">HAX54_030005</name>
</gene>
<feature type="non-terminal residue" evidence="2">
    <location>
        <position position="67"/>
    </location>
</feature>
<reference evidence="2 3" key="1">
    <citation type="journal article" date="2021" name="BMC Genomics">
        <title>Datura genome reveals duplications of psychoactive alkaloid biosynthetic genes and high mutation rate following tissue culture.</title>
        <authorList>
            <person name="Rajewski A."/>
            <person name="Carter-House D."/>
            <person name="Stajich J."/>
            <person name="Litt A."/>
        </authorList>
    </citation>
    <scope>NUCLEOTIDE SEQUENCE [LARGE SCALE GENOMIC DNA]</scope>
    <source>
        <strain evidence="2">AR-01</strain>
    </source>
</reference>
<dbReference type="Proteomes" id="UP000823775">
    <property type="component" value="Unassembled WGS sequence"/>
</dbReference>
<keyword evidence="3" id="KW-1185">Reference proteome</keyword>
<feature type="region of interest" description="Disordered" evidence="1">
    <location>
        <begin position="46"/>
        <end position="67"/>
    </location>
</feature>
<organism evidence="2 3">
    <name type="scientific">Datura stramonium</name>
    <name type="common">Jimsonweed</name>
    <name type="synonym">Common thornapple</name>
    <dbReference type="NCBI Taxonomy" id="4076"/>
    <lineage>
        <taxon>Eukaryota</taxon>
        <taxon>Viridiplantae</taxon>
        <taxon>Streptophyta</taxon>
        <taxon>Embryophyta</taxon>
        <taxon>Tracheophyta</taxon>
        <taxon>Spermatophyta</taxon>
        <taxon>Magnoliopsida</taxon>
        <taxon>eudicotyledons</taxon>
        <taxon>Gunneridae</taxon>
        <taxon>Pentapetalae</taxon>
        <taxon>asterids</taxon>
        <taxon>lamiids</taxon>
        <taxon>Solanales</taxon>
        <taxon>Solanaceae</taxon>
        <taxon>Solanoideae</taxon>
        <taxon>Datureae</taxon>
        <taxon>Datura</taxon>
    </lineage>
</organism>
<evidence type="ECO:0000256" key="1">
    <source>
        <dbReference type="SAM" id="MobiDB-lite"/>
    </source>
</evidence>
<comment type="caution">
    <text evidence="2">The sequence shown here is derived from an EMBL/GenBank/DDBJ whole genome shotgun (WGS) entry which is preliminary data.</text>
</comment>
<accession>A0ABS8V989</accession>
<name>A0ABS8V989_DATST</name>
<proteinExistence type="predicted"/>
<protein>
    <submittedName>
        <fullName evidence="2">Uncharacterized protein</fullName>
    </submittedName>
</protein>
<sequence length="67" mass="7953">MAVTTRSRKTSVEEPKLAVDDEREEVALDSWVVVYETNIKRETISAKKRKNLQSRHKRLLQRKGMRR</sequence>